<keyword evidence="2" id="KW-0812">Transmembrane</keyword>
<feature type="compositionally biased region" description="Polar residues" evidence="1">
    <location>
        <begin position="62"/>
        <end position="74"/>
    </location>
</feature>
<reference evidence="3 4" key="1">
    <citation type="journal article" date="2023" name="PLoS ONE">
        <title>Complete genome assembly of Hawai'i environmental nontuberculous mycobacteria reveals unexpected co-isolation with methylobacteria.</title>
        <authorList>
            <person name="Hendrix J."/>
            <person name="Epperson L.E."/>
            <person name="Tong E.I."/>
            <person name="Chan Y.L."/>
            <person name="Hasan N.A."/>
            <person name="Dawrs S.N."/>
            <person name="Norton G.J."/>
            <person name="Virdi R."/>
            <person name="Crooks J.L."/>
            <person name="Chan E.D."/>
            <person name="Honda J.R."/>
            <person name="Strong M."/>
        </authorList>
    </citation>
    <scope>NUCLEOTIDE SEQUENCE [LARGE SCALE GENOMIC DNA]</scope>
    <source>
        <strain evidence="3 4">NJH_HI04-1</strain>
    </source>
</reference>
<feature type="compositionally biased region" description="Basic and acidic residues" evidence="1">
    <location>
        <begin position="76"/>
        <end position="85"/>
    </location>
</feature>
<evidence type="ECO:0000256" key="1">
    <source>
        <dbReference type="SAM" id="MobiDB-lite"/>
    </source>
</evidence>
<dbReference type="EMBL" id="JAQYXP010000006">
    <property type="protein sequence ID" value="MEN3238648.1"/>
    <property type="molecule type" value="Genomic_DNA"/>
</dbReference>
<evidence type="ECO:0000313" key="4">
    <source>
        <dbReference type="Proteomes" id="UP001407347"/>
    </source>
</evidence>
<organism evidence="3 4">
    <name type="scientific">Methylobacterium ajmalii</name>
    <dbReference type="NCBI Taxonomy" id="2738439"/>
    <lineage>
        <taxon>Bacteria</taxon>
        <taxon>Pseudomonadati</taxon>
        <taxon>Pseudomonadota</taxon>
        <taxon>Alphaproteobacteria</taxon>
        <taxon>Hyphomicrobiales</taxon>
        <taxon>Methylobacteriaceae</taxon>
        <taxon>Methylobacterium</taxon>
    </lineage>
</organism>
<comment type="caution">
    <text evidence="3">The sequence shown here is derived from an EMBL/GenBank/DDBJ whole genome shotgun (WGS) entry which is preliminary data.</text>
</comment>
<keyword evidence="2" id="KW-1133">Transmembrane helix</keyword>
<sequence length="85" mass="8607">MTPKKALMFAGAIVFAQILDGAVGMLLQALGKSEITAASGGGYAAGILIGIFCAGGILNDETPASQPKAGQSLAQVRKETDDGRR</sequence>
<keyword evidence="4" id="KW-1185">Reference proteome</keyword>
<feature type="region of interest" description="Disordered" evidence="1">
    <location>
        <begin position="62"/>
        <end position="85"/>
    </location>
</feature>
<gene>
    <name evidence="3" type="ORF">PUR29_34980</name>
</gene>
<evidence type="ECO:0000256" key="2">
    <source>
        <dbReference type="SAM" id="Phobius"/>
    </source>
</evidence>
<evidence type="ECO:0008006" key="5">
    <source>
        <dbReference type="Google" id="ProtNLM"/>
    </source>
</evidence>
<name>A0ABV0A4C4_9HYPH</name>
<proteinExistence type="predicted"/>
<dbReference type="Proteomes" id="UP001407347">
    <property type="component" value="Unassembled WGS sequence"/>
</dbReference>
<feature type="transmembrane region" description="Helical" evidence="2">
    <location>
        <begin position="37"/>
        <end position="58"/>
    </location>
</feature>
<dbReference type="RefSeq" id="WP_346013774.1">
    <property type="nucleotide sequence ID" value="NZ_JAQYXP010000006.1"/>
</dbReference>
<accession>A0ABV0A4C4</accession>
<keyword evidence="2" id="KW-0472">Membrane</keyword>
<protein>
    <recommendedName>
        <fullName evidence="5">Holin</fullName>
    </recommendedName>
</protein>
<evidence type="ECO:0000313" key="3">
    <source>
        <dbReference type="EMBL" id="MEN3238648.1"/>
    </source>
</evidence>